<name>A0AAV2E9C5_9ROSI</name>
<evidence type="ECO:0000313" key="2">
    <source>
        <dbReference type="Proteomes" id="UP001497516"/>
    </source>
</evidence>
<dbReference type="AlphaFoldDB" id="A0AAV2E9C5"/>
<organism evidence="1 2">
    <name type="scientific">Linum trigynum</name>
    <dbReference type="NCBI Taxonomy" id="586398"/>
    <lineage>
        <taxon>Eukaryota</taxon>
        <taxon>Viridiplantae</taxon>
        <taxon>Streptophyta</taxon>
        <taxon>Embryophyta</taxon>
        <taxon>Tracheophyta</taxon>
        <taxon>Spermatophyta</taxon>
        <taxon>Magnoliopsida</taxon>
        <taxon>eudicotyledons</taxon>
        <taxon>Gunneridae</taxon>
        <taxon>Pentapetalae</taxon>
        <taxon>rosids</taxon>
        <taxon>fabids</taxon>
        <taxon>Malpighiales</taxon>
        <taxon>Linaceae</taxon>
        <taxon>Linum</taxon>
    </lineage>
</organism>
<dbReference type="Proteomes" id="UP001497516">
    <property type="component" value="Chromosome 4"/>
</dbReference>
<evidence type="ECO:0000313" key="1">
    <source>
        <dbReference type="EMBL" id="CAL1382333.1"/>
    </source>
</evidence>
<keyword evidence="2" id="KW-1185">Reference proteome</keyword>
<dbReference type="EMBL" id="OZ034817">
    <property type="protein sequence ID" value="CAL1382333.1"/>
    <property type="molecule type" value="Genomic_DNA"/>
</dbReference>
<sequence length="126" mass="14526">MGRPRIYLTSRRGLAIEIKIWGMGRPRMKTLFIAEAWDFRWRLFSEWVEVVVRGESSSILESRFTIRQARAREVGEGRQSTADSSGLTSRSSCCATCRRVDKMMEEMAEFYSSQSWSGQTGLLEMI</sequence>
<gene>
    <name evidence="1" type="ORF">LTRI10_LOCUS23661</name>
</gene>
<accession>A0AAV2E9C5</accession>
<protein>
    <submittedName>
        <fullName evidence="1">Uncharacterized protein</fullName>
    </submittedName>
</protein>
<reference evidence="1 2" key="1">
    <citation type="submission" date="2024-04" db="EMBL/GenBank/DDBJ databases">
        <authorList>
            <person name="Fracassetti M."/>
        </authorList>
    </citation>
    <scope>NUCLEOTIDE SEQUENCE [LARGE SCALE GENOMIC DNA]</scope>
</reference>
<proteinExistence type="predicted"/>